<dbReference type="EMBL" id="CAJVNV010000277">
    <property type="protein sequence ID" value="CAG8140002.1"/>
    <property type="molecule type" value="Genomic_DNA"/>
</dbReference>
<evidence type="ECO:0000313" key="2">
    <source>
        <dbReference type="Proteomes" id="UP001153461"/>
    </source>
</evidence>
<sequence>MLISMILSYRSHFIDVHLSLIEACQASPKCKRFVPSEHGGDLENYPDLPLFYYRTREPIRKVDYVVPSKNRYPSDAGPAFPIDLRANQIIIPGIGNDPVDVTSARDLAVVLAMLANAPSWEPYRYPSVTEVKRIGLGHILDTIQTSTDEIELLISHYQIFTPLRAGSLDPEMVQRHRRKFFAGLNFRTPEQLINEAFSNGDTIV</sequence>
<organism evidence="1 2">
    <name type="scientific">Penicillium nalgiovense</name>
    <dbReference type="NCBI Taxonomy" id="60175"/>
    <lineage>
        <taxon>Eukaryota</taxon>
        <taxon>Fungi</taxon>
        <taxon>Dikarya</taxon>
        <taxon>Ascomycota</taxon>
        <taxon>Pezizomycotina</taxon>
        <taxon>Eurotiomycetes</taxon>
        <taxon>Eurotiomycetidae</taxon>
        <taxon>Eurotiales</taxon>
        <taxon>Aspergillaceae</taxon>
        <taxon>Penicillium</taxon>
    </lineage>
</organism>
<comment type="caution">
    <text evidence="1">The sequence shown here is derived from an EMBL/GenBank/DDBJ whole genome shotgun (WGS) entry which is preliminary data.</text>
</comment>
<accession>A0A9W4HW54</accession>
<evidence type="ECO:0000313" key="1">
    <source>
        <dbReference type="EMBL" id="CAG8140002.1"/>
    </source>
</evidence>
<protein>
    <submittedName>
        <fullName evidence="1">Uncharacterized protein</fullName>
    </submittedName>
</protein>
<proteinExistence type="predicted"/>
<reference evidence="1" key="1">
    <citation type="submission" date="2021-07" db="EMBL/GenBank/DDBJ databases">
        <authorList>
            <person name="Branca A.L. A."/>
        </authorList>
    </citation>
    <scope>NUCLEOTIDE SEQUENCE</scope>
</reference>
<dbReference type="OrthoDB" id="419598at2759"/>
<name>A0A9W4HW54_PENNA</name>
<dbReference type="AlphaFoldDB" id="A0A9W4HW54"/>
<gene>
    <name evidence="1" type="ORF">PNAL_LOCUS5793</name>
</gene>
<dbReference type="Proteomes" id="UP001153461">
    <property type="component" value="Unassembled WGS sequence"/>
</dbReference>